<evidence type="ECO:0000313" key="3">
    <source>
        <dbReference type="WBParaSite" id="ASIM_0000116101-mRNA-1"/>
    </source>
</evidence>
<dbReference type="EMBL" id="UYRR01000968">
    <property type="protein sequence ID" value="VDK18361.1"/>
    <property type="molecule type" value="Genomic_DNA"/>
</dbReference>
<accession>A0A0M3J0W7</accession>
<keyword evidence="2" id="KW-1185">Reference proteome</keyword>
<reference evidence="3" key="1">
    <citation type="submission" date="2017-02" db="UniProtKB">
        <authorList>
            <consortium name="WormBaseParasite"/>
        </authorList>
    </citation>
    <scope>IDENTIFICATION</scope>
</reference>
<dbReference type="Proteomes" id="UP000267096">
    <property type="component" value="Unassembled WGS sequence"/>
</dbReference>
<evidence type="ECO:0000313" key="2">
    <source>
        <dbReference type="Proteomes" id="UP000267096"/>
    </source>
</evidence>
<proteinExistence type="predicted"/>
<reference evidence="1 2" key="2">
    <citation type="submission" date="2018-11" db="EMBL/GenBank/DDBJ databases">
        <authorList>
            <consortium name="Pathogen Informatics"/>
        </authorList>
    </citation>
    <scope>NUCLEOTIDE SEQUENCE [LARGE SCALE GENOMIC DNA]</scope>
</reference>
<protein>
    <submittedName>
        <fullName evidence="1 3">Uncharacterized protein</fullName>
    </submittedName>
</protein>
<name>A0A0M3J0W7_ANISI</name>
<dbReference type="WBParaSite" id="ASIM_0000116101-mRNA-1">
    <property type="protein sequence ID" value="ASIM_0000116101-mRNA-1"/>
    <property type="gene ID" value="ASIM_0000116101"/>
</dbReference>
<dbReference type="AlphaFoldDB" id="A0A0M3J0W7"/>
<organism evidence="3">
    <name type="scientific">Anisakis simplex</name>
    <name type="common">Herring worm</name>
    <dbReference type="NCBI Taxonomy" id="6269"/>
    <lineage>
        <taxon>Eukaryota</taxon>
        <taxon>Metazoa</taxon>
        <taxon>Ecdysozoa</taxon>
        <taxon>Nematoda</taxon>
        <taxon>Chromadorea</taxon>
        <taxon>Rhabditida</taxon>
        <taxon>Spirurina</taxon>
        <taxon>Ascaridomorpha</taxon>
        <taxon>Ascaridoidea</taxon>
        <taxon>Anisakidae</taxon>
        <taxon>Anisakis</taxon>
        <taxon>Anisakis simplex complex</taxon>
    </lineage>
</organism>
<sequence>MNPVWKRSFGSLPNDTNLSPTMFSPRDPSRVLAAEANGTAYSLKPSTPIFSPRAIISPDPNATSYSLKSISPTFSPQAVLTADSNATAYSLKSVTPDYSLTNGVSPAPDTDTAVDVNDNAEHSQTTTALDEIL</sequence>
<gene>
    <name evidence="1" type="ORF">ASIM_LOCUS1049</name>
</gene>
<evidence type="ECO:0000313" key="1">
    <source>
        <dbReference type="EMBL" id="VDK18361.1"/>
    </source>
</evidence>